<dbReference type="OrthoDB" id="5953249at2759"/>
<reference evidence="3 4" key="1">
    <citation type="submission" date="2014-04" db="EMBL/GenBank/DDBJ databases">
        <title>Evolutionary Origins and Diversification of the Mycorrhizal Mutualists.</title>
        <authorList>
            <consortium name="DOE Joint Genome Institute"/>
            <consortium name="Mycorrhizal Genomics Consortium"/>
            <person name="Kohler A."/>
            <person name="Kuo A."/>
            <person name="Nagy L.G."/>
            <person name="Floudas D."/>
            <person name="Copeland A."/>
            <person name="Barry K.W."/>
            <person name="Cichocki N."/>
            <person name="Veneault-Fourrey C."/>
            <person name="LaButti K."/>
            <person name="Lindquist E.A."/>
            <person name="Lipzen A."/>
            <person name="Lundell T."/>
            <person name="Morin E."/>
            <person name="Murat C."/>
            <person name="Riley R."/>
            <person name="Ohm R."/>
            <person name="Sun H."/>
            <person name="Tunlid A."/>
            <person name="Henrissat B."/>
            <person name="Grigoriev I.V."/>
            <person name="Hibbett D.S."/>
            <person name="Martin F."/>
        </authorList>
    </citation>
    <scope>NUCLEOTIDE SEQUENCE [LARGE SCALE GENOMIC DNA]</scope>
    <source>
        <strain evidence="3 4">Koide BX008</strain>
    </source>
</reference>
<dbReference type="InParanoid" id="A0A0C2X1R6"/>
<evidence type="ECO:0000259" key="2">
    <source>
        <dbReference type="Pfam" id="PF21762"/>
    </source>
</evidence>
<protein>
    <recommendedName>
        <fullName evidence="2">Gfd2/YDR514C-like C-terminal domain-containing protein</fullName>
    </recommendedName>
</protein>
<dbReference type="InterPro" id="IPR048519">
    <property type="entry name" value="Gfd2/YDR514C-like_C"/>
</dbReference>
<dbReference type="AlphaFoldDB" id="A0A0C2X1R6"/>
<dbReference type="Pfam" id="PF21762">
    <property type="entry name" value="DEDDh_C"/>
    <property type="match status" value="1"/>
</dbReference>
<dbReference type="STRING" id="946122.A0A0C2X1R6"/>
<dbReference type="InterPro" id="IPR036397">
    <property type="entry name" value="RNaseH_sf"/>
</dbReference>
<dbReference type="GO" id="GO:0005634">
    <property type="term" value="C:nucleus"/>
    <property type="evidence" value="ECO:0007669"/>
    <property type="project" value="TreeGrafter"/>
</dbReference>
<dbReference type="GO" id="GO:0003676">
    <property type="term" value="F:nucleic acid binding"/>
    <property type="evidence" value="ECO:0007669"/>
    <property type="project" value="InterPro"/>
</dbReference>
<dbReference type="Gene3D" id="3.30.420.10">
    <property type="entry name" value="Ribonuclease H-like superfamily/Ribonuclease H"/>
    <property type="match status" value="1"/>
</dbReference>
<sequence length="319" mass="36650">MGLTKTRIPLPYSDCLLTSGELKNVSPVEYKDGGSLRSAIRKIDKINKKLKGTDSLLINRRDIFDRARKCYQEKKGVWCALDFEAWERDHTIITECGWRFIRWEDGKEVEEVKHLIVKEHQKYVNRQYVPNHRDDFSFGQSEVTRKLEFKQKICNLITSLQRYGPLFLVFHDNSQDIKYLGSPSIEAPLSGLSYLLPDSIPKEGLFVVDTADVYAGLEGSSSHNKKSLDRVCKQMQMQAKYLHNAGNDAYYTLEIFKSMAGGNAIDAQREERWPSKTEGMKVKFQKWEEKTDSSDDGTYPPGVSFNKGGDEDMDDDDEF</sequence>
<feature type="compositionally biased region" description="Basic and acidic residues" evidence="1">
    <location>
        <begin position="268"/>
        <end position="293"/>
    </location>
</feature>
<feature type="region of interest" description="Disordered" evidence="1">
    <location>
        <begin position="268"/>
        <end position="319"/>
    </location>
</feature>
<dbReference type="InterPro" id="IPR012337">
    <property type="entry name" value="RNaseH-like_sf"/>
</dbReference>
<evidence type="ECO:0000313" key="4">
    <source>
        <dbReference type="Proteomes" id="UP000054549"/>
    </source>
</evidence>
<organism evidence="3 4">
    <name type="scientific">Amanita muscaria (strain Koide BX008)</name>
    <dbReference type="NCBI Taxonomy" id="946122"/>
    <lineage>
        <taxon>Eukaryota</taxon>
        <taxon>Fungi</taxon>
        <taxon>Dikarya</taxon>
        <taxon>Basidiomycota</taxon>
        <taxon>Agaricomycotina</taxon>
        <taxon>Agaricomycetes</taxon>
        <taxon>Agaricomycetidae</taxon>
        <taxon>Agaricales</taxon>
        <taxon>Pluteineae</taxon>
        <taxon>Amanitaceae</taxon>
        <taxon>Amanita</taxon>
    </lineage>
</organism>
<dbReference type="HOGENOM" id="CLU_046155_0_0_1"/>
<accession>A0A0C2X1R6</accession>
<keyword evidence="4" id="KW-1185">Reference proteome</keyword>
<dbReference type="Proteomes" id="UP000054549">
    <property type="component" value="Unassembled WGS sequence"/>
</dbReference>
<gene>
    <name evidence="3" type="ORF">M378DRAFT_158568</name>
</gene>
<dbReference type="InterPro" id="IPR040151">
    <property type="entry name" value="Gfd2/YDR514C-like"/>
</dbReference>
<dbReference type="PANTHER" id="PTHR28083">
    <property type="entry name" value="GOOD FOR FULL DBP5 ACTIVITY PROTEIN 2"/>
    <property type="match status" value="1"/>
</dbReference>
<feature type="domain" description="Gfd2/YDR514C-like C-terminal" evidence="2">
    <location>
        <begin position="77"/>
        <end position="259"/>
    </location>
</feature>
<evidence type="ECO:0000256" key="1">
    <source>
        <dbReference type="SAM" id="MobiDB-lite"/>
    </source>
</evidence>
<dbReference type="EMBL" id="KN818229">
    <property type="protein sequence ID" value="KIL68062.1"/>
    <property type="molecule type" value="Genomic_DNA"/>
</dbReference>
<name>A0A0C2X1R6_AMAMK</name>
<dbReference type="PANTHER" id="PTHR28083:SF1">
    <property type="entry name" value="GOOD FOR FULL DBP5 ACTIVITY PROTEIN 2"/>
    <property type="match status" value="1"/>
</dbReference>
<dbReference type="SUPFAM" id="SSF53098">
    <property type="entry name" value="Ribonuclease H-like"/>
    <property type="match status" value="1"/>
</dbReference>
<proteinExistence type="predicted"/>
<evidence type="ECO:0000313" key="3">
    <source>
        <dbReference type="EMBL" id="KIL68062.1"/>
    </source>
</evidence>